<dbReference type="InterPro" id="IPR016502">
    <property type="entry name" value="T2SSS_2"/>
</dbReference>
<reference evidence="1 2" key="1">
    <citation type="submission" date="2023-01" db="EMBL/GenBank/DDBJ databases">
        <title>Vibrio sp. KJ40-1 sp.nov, isolated from marine algae.</title>
        <authorList>
            <person name="Butt M."/>
            <person name="Kim J.M.J."/>
            <person name="Jeon C.O.C."/>
        </authorList>
    </citation>
    <scope>NUCLEOTIDE SEQUENCE [LARGE SCALE GENOMIC DNA]</scope>
    <source>
        <strain evidence="1 2">KJ40-1</strain>
    </source>
</reference>
<dbReference type="Gene3D" id="3.30.300.250">
    <property type="match status" value="1"/>
</dbReference>
<dbReference type="Proteomes" id="UP001210678">
    <property type="component" value="Unassembled WGS sequence"/>
</dbReference>
<keyword evidence="2" id="KW-1185">Reference proteome</keyword>
<dbReference type="Pfam" id="PF16549">
    <property type="entry name" value="T2SSS_2"/>
    <property type="match status" value="1"/>
</dbReference>
<name>A0ABT4YQ17_9VIBR</name>
<comment type="caution">
    <text evidence="1">The sequence shown here is derived from an EMBL/GenBank/DDBJ whole genome shotgun (WGS) entry which is preliminary data.</text>
</comment>
<accession>A0ABT4YQ17</accession>
<gene>
    <name evidence="1" type="ORF">PGX00_08250</name>
</gene>
<protein>
    <submittedName>
        <fullName evidence="1">GspS/AspS pilotin family protein</fullName>
    </submittedName>
</protein>
<evidence type="ECO:0000313" key="2">
    <source>
        <dbReference type="Proteomes" id="UP001210678"/>
    </source>
</evidence>
<organism evidence="1 2">
    <name type="scientific">Vibrio algarum</name>
    <dbReference type="NCBI Taxonomy" id="3020714"/>
    <lineage>
        <taxon>Bacteria</taxon>
        <taxon>Pseudomonadati</taxon>
        <taxon>Pseudomonadota</taxon>
        <taxon>Gammaproteobacteria</taxon>
        <taxon>Vibrionales</taxon>
        <taxon>Vibrionaceae</taxon>
        <taxon>Vibrio</taxon>
    </lineage>
</organism>
<dbReference type="RefSeq" id="WP_272135179.1">
    <property type="nucleotide sequence ID" value="NZ_JAQLOI010000001.1"/>
</dbReference>
<proteinExistence type="predicted"/>
<dbReference type="PROSITE" id="PS51257">
    <property type="entry name" value="PROKAR_LIPOPROTEIN"/>
    <property type="match status" value="1"/>
</dbReference>
<sequence length="139" mass="15058">MERIFSKLAVSTLLLATLAGCSSGSDKQRQVEAIASHRATIISNNLPIEHGPLTIMQAKAKGSVVEIMMIYNGDGEVSPQQLVAKSVNYYCSNSEVTANLSHGVIYDIKVRSERGQLLIDQIVSIDTCSSLSDESKDEK</sequence>
<evidence type="ECO:0000313" key="1">
    <source>
        <dbReference type="EMBL" id="MDB1123653.1"/>
    </source>
</evidence>
<dbReference type="EMBL" id="JAQLOI010000001">
    <property type="protein sequence ID" value="MDB1123653.1"/>
    <property type="molecule type" value="Genomic_DNA"/>
</dbReference>